<dbReference type="GO" id="GO:0008803">
    <property type="term" value="F:bis(5'-nucleosyl)-tetraphosphatase (symmetrical) activity"/>
    <property type="evidence" value="ECO:0007669"/>
    <property type="project" value="UniProtKB-EC"/>
</dbReference>
<accession>A0ABT2YNS2</accession>
<comment type="similarity">
    <text evidence="2 5">Belongs to the Ap4A hydrolase family.</text>
</comment>
<dbReference type="NCBIfam" id="TIGR00668">
    <property type="entry name" value="apaH"/>
    <property type="match status" value="1"/>
</dbReference>
<feature type="domain" description="Calcineurin-like phosphoesterase" evidence="6">
    <location>
        <begin position="4"/>
        <end position="154"/>
    </location>
</feature>
<dbReference type="InterPro" id="IPR004617">
    <property type="entry name" value="ApaH"/>
</dbReference>
<dbReference type="CDD" id="cd07422">
    <property type="entry name" value="MPP_ApaH"/>
    <property type="match status" value="1"/>
</dbReference>
<dbReference type="SUPFAM" id="SSF56300">
    <property type="entry name" value="Metallo-dependent phosphatases"/>
    <property type="match status" value="1"/>
</dbReference>
<dbReference type="PIRSF" id="PIRSF000903">
    <property type="entry name" value="B5n-ttraPtase_sm"/>
    <property type="match status" value="1"/>
</dbReference>
<dbReference type="HAMAP" id="MF_00199">
    <property type="entry name" value="ApaH"/>
    <property type="match status" value="1"/>
</dbReference>
<reference evidence="7 8" key="1">
    <citation type="submission" date="2022-10" db="EMBL/GenBank/DDBJ databases">
        <title>Marinomonas transparenta sp. nov. and Marinomonas sargassi sp. nov., isolated from marine alga (Sargassum natans (L.) Gaillon).</title>
        <authorList>
            <person name="Wang Y."/>
        </authorList>
    </citation>
    <scope>NUCLEOTIDE SEQUENCE [LARGE SCALE GENOMIC DNA]</scope>
    <source>
        <strain evidence="7 8">C2222</strain>
    </source>
</reference>
<sequence>MATYAIGDLQGCLTELLALLKKINYKPKHDRLWFAGDLVNRGPASLETLRFLKSLGKNASFVLGNHDLHLLAIAYGHGDLKRKDTLGDILTAPDRDELIDWLVRQPLCQYDAKLNVIMTHAGVPPCWDLETTIKLAKEVEDTLRSDSADQYFSEMYGNQPDTWKKKLKGMDRLRTITNYLTRMRFCDENSKLDLDSKEGIGTETKGYAPWFQHPSQLPKDCHIVFGHWAAIEGKTRMANVHALDTGCVWGGRLTALRLEDKKRFSTPCSTDRKNP</sequence>
<dbReference type="InterPro" id="IPR029052">
    <property type="entry name" value="Metallo-depent_PP-like"/>
</dbReference>
<dbReference type="Pfam" id="PF00149">
    <property type="entry name" value="Metallophos"/>
    <property type="match status" value="1"/>
</dbReference>
<protein>
    <recommendedName>
        <fullName evidence="5">Bis(5'-nucleosyl)-tetraphosphatase, symmetrical</fullName>
        <ecNumber evidence="5">3.6.1.41</ecNumber>
    </recommendedName>
    <alternativeName>
        <fullName evidence="5">Ap4A hydrolase</fullName>
    </alternativeName>
    <alternativeName>
        <fullName evidence="5">Diadenosine 5',5'''-P1,P4-tetraphosphate pyrophosphohydrolase</fullName>
    </alternativeName>
    <alternativeName>
        <fullName evidence="5">Diadenosine tetraphosphatase</fullName>
    </alternativeName>
</protein>
<evidence type="ECO:0000313" key="7">
    <source>
        <dbReference type="EMBL" id="MCV2401533.1"/>
    </source>
</evidence>
<comment type="catalytic activity">
    <reaction evidence="4 5">
        <text>P(1),P(4)-bis(5'-adenosyl) tetraphosphate + H2O = 2 ADP + 2 H(+)</text>
        <dbReference type="Rhea" id="RHEA:24252"/>
        <dbReference type="ChEBI" id="CHEBI:15377"/>
        <dbReference type="ChEBI" id="CHEBI:15378"/>
        <dbReference type="ChEBI" id="CHEBI:58141"/>
        <dbReference type="ChEBI" id="CHEBI:456216"/>
        <dbReference type="EC" id="3.6.1.41"/>
    </reaction>
</comment>
<dbReference type="PANTHER" id="PTHR40942:SF4">
    <property type="entry name" value="CYTOCHROME C5"/>
    <property type="match status" value="1"/>
</dbReference>
<evidence type="ECO:0000256" key="4">
    <source>
        <dbReference type="ARBA" id="ARBA00049417"/>
    </source>
</evidence>
<keyword evidence="3 5" id="KW-0378">Hydrolase</keyword>
<dbReference type="InterPro" id="IPR004843">
    <property type="entry name" value="Calcineurin-like_PHP"/>
</dbReference>
<dbReference type="PANTHER" id="PTHR40942">
    <property type="match status" value="1"/>
</dbReference>
<evidence type="ECO:0000313" key="8">
    <source>
        <dbReference type="Proteomes" id="UP001209713"/>
    </source>
</evidence>
<name>A0ABT2YNS2_9GAMM</name>
<dbReference type="EC" id="3.6.1.41" evidence="5"/>
<evidence type="ECO:0000256" key="5">
    <source>
        <dbReference type="HAMAP-Rule" id="MF_00199"/>
    </source>
</evidence>
<comment type="caution">
    <text evidence="7">The sequence shown here is derived from an EMBL/GenBank/DDBJ whole genome shotgun (WGS) entry which is preliminary data.</text>
</comment>
<evidence type="ECO:0000256" key="2">
    <source>
        <dbReference type="ARBA" id="ARBA00005419"/>
    </source>
</evidence>
<dbReference type="RefSeq" id="WP_263528908.1">
    <property type="nucleotide sequence ID" value="NZ_JAOVZB010000001.1"/>
</dbReference>
<gene>
    <name evidence="5" type="primary">apaH</name>
    <name evidence="7" type="ORF">OFY17_01430</name>
</gene>
<evidence type="ECO:0000256" key="1">
    <source>
        <dbReference type="ARBA" id="ARBA00003413"/>
    </source>
</evidence>
<evidence type="ECO:0000256" key="3">
    <source>
        <dbReference type="ARBA" id="ARBA00022801"/>
    </source>
</evidence>
<evidence type="ECO:0000259" key="6">
    <source>
        <dbReference type="Pfam" id="PF00149"/>
    </source>
</evidence>
<organism evidence="7 8">
    <name type="scientific">Marinomonas sargassi</name>
    <dbReference type="NCBI Taxonomy" id="2984494"/>
    <lineage>
        <taxon>Bacteria</taxon>
        <taxon>Pseudomonadati</taxon>
        <taxon>Pseudomonadota</taxon>
        <taxon>Gammaproteobacteria</taxon>
        <taxon>Oceanospirillales</taxon>
        <taxon>Oceanospirillaceae</taxon>
        <taxon>Marinomonas</taxon>
    </lineage>
</organism>
<comment type="function">
    <text evidence="1 5">Hydrolyzes diadenosine 5',5'''-P1,P4-tetraphosphate to yield ADP.</text>
</comment>
<keyword evidence="8" id="KW-1185">Reference proteome</keyword>
<dbReference type="Gene3D" id="3.60.21.10">
    <property type="match status" value="1"/>
</dbReference>
<dbReference type="Proteomes" id="UP001209713">
    <property type="component" value="Unassembled WGS sequence"/>
</dbReference>
<dbReference type="NCBIfam" id="NF001204">
    <property type="entry name" value="PRK00166.1"/>
    <property type="match status" value="1"/>
</dbReference>
<dbReference type="EMBL" id="JAOVZB010000001">
    <property type="protein sequence ID" value="MCV2401533.1"/>
    <property type="molecule type" value="Genomic_DNA"/>
</dbReference>
<proteinExistence type="inferred from homology"/>